<dbReference type="OrthoDB" id="3340520at2759"/>
<sequence>MIRVIEVSAVVGLCGIFSIFSLPQADMASRLKHYCHFAIAALIYQFSQTRWVIVLPTTILLLVGAVTTIGLTWLFQAAFFRRKLLLNGLSALDDDKEFIGKPLLFPTKLSHTRMFPERYNYTYDYFLVGVPVSLRGRVGSVLSIDTAQPAPDDPNKSTKSTKCWFKIDQRHYLEPGNSTLGLQGKLNRHLLSRGEDPQQWPYAYMISIPKFLWFTRNAVSWWLLYNSSRELDAMVMEVNNSFGERTAAFFRLNAGSAGTNADHTSKIMDLIPFQTVSGLKHVRFVASASQFKMYKGNWDKNFFLSPFEKVEGYFTTTCSDPCNPFSGTKGPLHSNTTLYTPDGQPKIISRLYSWGEPLDPLRATPWQLMRFICRWGYIGALSKQRIIYEALRVRFRGNLTYLSKPEVKNPNIPREETALERSLEKFFRLYLAHVVAHNPQSLKVVYEPSMSHWLFPETFHSPSFQPGLQKLVPESELTVRVLSPVFYTNILQYKDPVIGLDKELSPFSLLADSHSQYIWTSDARKLEQICSSIDVCSEATPTPKLRLHRVREVLIHLCRNSSTPTFMDRFVDCFLEPSQQKAYQIAVARYLLAERYTFGSHTLLRLCDNIAIIFGMWVLIYICGLTSQSYGVIPLERVQIVTGVCAVLFGGFVRMRNAL</sequence>
<accession>A0A1V6NI33</accession>
<keyword evidence="3" id="KW-1185">Reference proteome</keyword>
<reference evidence="3" key="1">
    <citation type="journal article" date="2017" name="Nat. Microbiol.">
        <title>Global analysis of biosynthetic gene clusters reveals vast potential of secondary metabolite production in Penicillium species.</title>
        <authorList>
            <person name="Nielsen J.C."/>
            <person name="Grijseels S."/>
            <person name="Prigent S."/>
            <person name="Ji B."/>
            <person name="Dainat J."/>
            <person name="Nielsen K.F."/>
            <person name="Frisvad J.C."/>
            <person name="Workman M."/>
            <person name="Nielsen J."/>
        </authorList>
    </citation>
    <scope>NUCLEOTIDE SEQUENCE [LARGE SCALE GENOMIC DNA]</scope>
    <source>
        <strain evidence="3">IBT 4502</strain>
    </source>
</reference>
<keyword evidence="1" id="KW-0812">Transmembrane</keyword>
<dbReference type="AlphaFoldDB" id="A0A1V6NI33"/>
<dbReference type="PANTHER" id="PTHR33973:SF4">
    <property type="entry name" value="OS07G0153300 PROTEIN"/>
    <property type="match status" value="1"/>
</dbReference>
<dbReference type="PANTHER" id="PTHR33973">
    <property type="entry name" value="OS07G0153300 PROTEIN"/>
    <property type="match status" value="1"/>
</dbReference>
<dbReference type="Proteomes" id="UP000191408">
    <property type="component" value="Unassembled WGS sequence"/>
</dbReference>
<name>A0A1V6NI33_PENPO</name>
<keyword evidence="1" id="KW-0472">Membrane</keyword>
<keyword evidence="1" id="KW-1133">Transmembrane helix</keyword>
<dbReference type="EMBL" id="MDYM01000008">
    <property type="protein sequence ID" value="OQD64335.1"/>
    <property type="molecule type" value="Genomic_DNA"/>
</dbReference>
<comment type="caution">
    <text evidence="2">The sequence shown here is derived from an EMBL/GenBank/DDBJ whole genome shotgun (WGS) entry which is preliminary data.</text>
</comment>
<protein>
    <recommendedName>
        <fullName evidence="4">DUF1365 domain-containing protein</fullName>
    </recommendedName>
</protein>
<organism evidence="2 3">
    <name type="scientific">Penicillium polonicum</name>
    <dbReference type="NCBI Taxonomy" id="60169"/>
    <lineage>
        <taxon>Eukaryota</taxon>
        <taxon>Fungi</taxon>
        <taxon>Dikarya</taxon>
        <taxon>Ascomycota</taxon>
        <taxon>Pezizomycotina</taxon>
        <taxon>Eurotiomycetes</taxon>
        <taxon>Eurotiomycetidae</taxon>
        <taxon>Eurotiales</taxon>
        <taxon>Aspergillaceae</taxon>
        <taxon>Penicillium</taxon>
    </lineage>
</organism>
<dbReference type="InterPro" id="IPR010775">
    <property type="entry name" value="DUF1365"/>
</dbReference>
<proteinExistence type="predicted"/>
<feature type="transmembrane region" description="Helical" evidence="1">
    <location>
        <begin position="59"/>
        <end position="80"/>
    </location>
</feature>
<evidence type="ECO:0000256" key="1">
    <source>
        <dbReference type="SAM" id="Phobius"/>
    </source>
</evidence>
<feature type="transmembrane region" description="Helical" evidence="1">
    <location>
        <begin position="6"/>
        <end position="22"/>
    </location>
</feature>
<dbReference type="Pfam" id="PF07103">
    <property type="entry name" value="DUF1365"/>
    <property type="match status" value="1"/>
</dbReference>
<evidence type="ECO:0000313" key="2">
    <source>
        <dbReference type="EMBL" id="OQD64335.1"/>
    </source>
</evidence>
<evidence type="ECO:0000313" key="3">
    <source>
        <dbReference type="Proteomes" id="UP000191408"/>
    </source>
</evidence>
<gene>
    <name evidence="2" type="ORF">PENPOL_c008G03978</name>
</gene>
<evidence type="ECO:0008006" key="4">
    <source>
        <dbReference type="Google" id="ProtNLM"/>
    </source>
</evidence>
<feature type="transmembrane region" description="Helical" evidence="1">
    <location>
        <begin position="610"/>
        <end position="632"/>
    </location>
</feature>